<dbReference type="GO" id="GO:0090110">
    <property type="term" value="P:COPII-coated vesicle cargo loading"/>
    <property type="evidence" value="ECO:0007669"/>
    <property type="project" value="TreeGrafter"/>
</dbReference>
<dbReference type="PANTHER" id="PTHR13803:SF42">
    <property type="entry name" value="PROTEIN TRANSPORT PROTEIN SEC24B"/>
    <property type="match status" value="1"/>
</dbReference>
<keyword evidence="9" id="KW-1185">Reference proteome</keyword>
<dbReference type="InterPro" id="IPR012990">
    <property type="entry name" value="Beta-sandwich_Sec23_24"/>
</dbReference>
<dbReference type="SUPFAM" id="SSF53300">
    <property type="entry name" value="vWA-like"/>
    <property type="match status" value="1"/>
</dbReference>
<dbReference type="InterPro" id="IPR050550">
    <property type="entry name" value="SEC23_SEC24_subfamily"/>
</dbReference>
<dbReference type="InterPro" id="IPR006900">
    <property type="entry name" value="Sec23/24_helical_dom"/>
</dbReference>
<name>A0A226NN56_CALSU</name>
<dbReference type="SUPFAM" id="SSF82754">
    <property type="entry name" value="C-terminal, gelsolin-like domain of Sec23/24"/>
    <property type="match status" value="1"/>
</dbReference>
<dbReference type="Pfam" id="PF04811">
    <property type="entry name" value="Sec23_trunk"/>
    <property type="match status" value="1"/>
</dbReference>
<dbReference type="InterPro" id="IPR036180">
    <property type="entry name" value="Gelsolin-like_dom_sf"/>
</dbReference>
<feature type="compositionally biased region" description="Low complexity" evidence="4">
    <location>
        <begin position="350"/>
        <end position="360"/>
    </location>
</feature>
<feature type="region of interest" description="Disordered" evidence="4">
    <location>
        <begin position="1"/>
        <end position="46"/>
    </location>
</feature>
<dbReference type="GO" id="GO:0070971">
    <property type="term" value="C:endoplasmic reticulum exit site"/>
    <property type="evidence" value="ECO:0007669"/>
    <property type="project" value="TreeGrafter"/>
</dbReference>
<feature type="compositionally biased region" description="Polar residues" evidence="4">
    <location>
        <begin position="220"/>
        <end position="236"/>
    </location>
</feature>
<evidence type="ECO:0000259" key="7">
    <source>
        <dbReference type="Pfam" id="PF08033"/>
    </source>
</evidence>
<dbReference type="GO" id="GO:0000149">
    <property type="term" value="F:SNARE binding"/>
    <property type="evidence" value="ECO:0007669"/>
    <property type="project" value="TreeGrafter"/>
</dbReference>
<feature type="region of interest" description="Disordered" evidence="4">
    <location>
        <begin position="345"/>
        <end position="376"/>
    </location>
</feature>
<evidence type="ECO:0000256" key="3">
    <source>
        <dbReference type="ARBA" id="ARBA00023329"/>
    </source>
</evidence>
<dbReference type="GO" id="GO:0030127">
    <property type="term" value="C:COPII vesicle coat"/>
    <property type="evidence" value="ECO:0007669"/>
    <property type="project" value="InterPro"/>
</dbReference>
<dbReference type="AlphaFoldDB" id="A0A226NN56"/>
<dbReference type="OrthoDB" id="49016at2759"/>
<feature type="domain" description="Sec23/Sec24 beta-sandwich" evidence="7">
    <location>
        <begin position="586"/>
        <end position="670"/>
    </location>
</feature>
<dbReference type="SUPFAM" id="SSF81811">
    <property type="entry name" value="Helical domain of Sec23/24"/>
    <property type="match status" value="1"/>
</dbReference>
<dbReference type="GO" id="GO:0005789">
    <property type="term" value="C:endoplasmic reticulum membrane"/>
    <property type="evidence" value="ECO:0007669"/>
    <property type="project" value="UniProtKB-SubCell"/>
</dbReference>
<dbReference type="STRING" id="9009.A0A226NN56"/>
<feature type="compositionally biased region" description="Pro residues" evidence="4">
    <location>
        <begin position="1"/>
        <end position="11"/>
    </location>
</feature>
<dbReference type="Proteomes" id="UP000198323">
    <property type="component" value="Unassembled WGS sequence"/>
</dbReference>
<comment type="caution">
    <text evidence="8">The sequence shown here is derived from an EMBL/GenBank/DDBJ whole genome shotgun (WGS) entry which is preliminary data.</text>
</comment>
<dbReference type="Pfam" id="PF08033">
    <property type="entry name" value="Sec23_BS"/>
    <property type="match status" value="1"/>
</dbReference>
<dbReference type="EMBL" id="MCFN01000013">
    <property type="protein sequence ID" value="OXB68589.1"/>
    <property type="molecule type" value="Genomic_DNA"/>
</dbReference>
<feature type="compositionally biased region" description="Acidic residues" evidence="4">
    <location>
        <begin position="361"/>
        <end position="375"/>
    </location>
</feature>
<dbReference type="Gene3D" id="3.40.50.410">
    <property type="entry name" value="von Willebrand factor, type A domain"/>
    <property type="match status" value="1"/>
</dbReference>
<feature type="domain" description="Sec23/Sec24 helical" evidence="6">
    <location>
        <begin position="681"/>
        <end position="781"/>
    </location>
</feature>
<proteinExistence type="predicted"/>
<evidence type="ECO:0000259" key="6">
    <source>
        <dbReference type="Pfam" id="PF04815"/>
    </source>
</evidence>
<comment type="subcellular location">
    <subcellularLocation>
        <location evidence="1">Cytoplasmic vesicle</location>
        <location evidence="1">COPII-coated vesicle membrane</location>
        <topology evidence="1">Peripheral membrane protein</topology>
        <orientation evidence="1">Cytoplasmic side</orientation>
    </subcellularLocation>
    <subcellularLocation>
        <location evidence="2">Endoplasmic reticulum membrane</location>
        <topology evidence="2">Peripheral membrane protein</topology>
        <orientation evidence="2">Cytoplasmic side</orientation>
    </subcellularLocation>
</comment>
<dbReference type="Gene3D" id="3.40.20.10">
    <property type="entry name" value="Severin"/>
    <property type="match status" value="1"/>
</dbReference>
<dbReference type="SUPFAM" id="SSF81995">
    <property type="entry name" value="beta-sandwich domain of Sec23/24"/>
    <property type="match status" value="1"/>
</dbReference>
<organism evidence="8 9">
    <name type="scientific">Callipepla squamata</name>
    <name type="common">Scaled quail</name>
    <dbReference type="NCBI Taxonomy" id="9009"/>
    <lineage>
        <taxon>Eukaryota</taxon>
        <taxon>Metazoa</taxon>
        <taxon>Chordata</taxon>
        <taxon>Craniata</taxon>
        <taxon>Vertebrata</taxon>
        <taxon>Euteleostomi</taxon>
        <taxon>Archelosauria</taxon>
        <taxon>Archosauria</taxon>
        <taxon>Dinosauria</taxon>
        <taxon>Saurischia</taxon>
        <taxon>Theropoda</taxon>
        <taxon>Coelurosauria</taxon>
        <taxon>Aves</taxon>
        <taxon>Neognathae</taxon>
        <taxon>Galloanserae</taxon>
        <taxon>Galliformes</taxon>
        <taxon>Odontophoridae</taxon>
        <taxon>Callipepla</taxon>
    </lineage>
</organism>
<evidence type="ECO:0000259" key="5">
    <source>
        <dbReference type="Pfam" id="PF04811"/>
    </source>
</evidence>
<protein>
    <recommendedName>
        <fullName evidence="10">SC24B protein</fullName>
    </recommendedName>
</protein>
<dbReference type="Gene3D" id="2.60.40.1670">
    <property type="entry name" value="beta-sandwich domain of Sec23/24"/>
    <property type="match status" value="1"/>
</dbReference>
<dbReference type="GO" id="GO:0008270">
    <property type="term" value="F:zinc ion binding"/>
    <property type="evidence" value="ECO:0007669"/>
    <property type="project" value="TreeGrafter"/>
</dbReference>
<evidence type="ECO:0000256" key="1">
    <source>
        <dbReference type="ARBA" id="ARBA00004299"/>
    </source>
</evidence>
<sequence>MSAPAGLPPRPAGAVAAYPGGPGGSREAAAPQGSAPRCQNGPVQSQMQFHSGYGLPPPNYSAPSGHYSEVPNKAVSSHLDNQYRGSYQSPYYSAPAQNVMTPPVGSGVLNTRESQQFYNNTPPHTVGLTEGPIQGAVPSGSYLHTSAQQSYSAFGGHYNSSVSSSVASQGFPLNSDHYTMPMVSSAMYPNVSYPPVAASSVYGQAFTSQSLPTAGQFKETNAFSSQSPSVPHSLQQHVPVGYNSTSSATSSAQSFQDNLNKNLTGSVAKVNNQANRGGVDSSQPVHPVSQSVQVTKPGVGTPASSALISSVRTPAPGLASQPRSSPSVKQSLDAVLQEGMQYGGYVNNQASSAPTPLSSSSDDEEEDEEDEEAVPEEFMYNPLTRSYGEPHKRPEVQNSTVEFIASSDYMLRPPQPAVYLFVLDVSHNAVDAGYLTIVCNSLLENLDKLPGDSRTRIGFITFDSTVQFYNLQEGLSQPQMLIVSDIDDIFLPTPDGLLVNLHESKELIKDLLNALPHMFTNTRETHSALGSALQASFKLMSPTGACMSKYSAGCIYYYPSFHHSHNPAQAEKLQKDLKRYLTRKIGFEAVMRIRCTKGLSIHTFHGNFFVRSTDLLSLANVNPDAGFAVQMSIEESLTDTSLACFQTALLYTSSKGERRIRVHTLCLPVVNSLTDVYAGADVQAVVCLLANMAVDRSVSSSLPDARDALVNAVVDSLSAYMSTASNLQQSMLIAPNSLKLFPLYVLALLKQKAFRTGTSTRLDDRVYAMCQIKSQPLVHLMKMIHPNLYRIDKLIDESTIHVNDRVVPQPPLQKLSAEKLTREGAFLMDCGSTQLPEIDALPSERTRSFVSWLRDNRPLSPVLQVIKDENPAKTEFFQHLIEDRTEAAFSYYEFLLHIQQQI</sequence>
<feature type="domain" description="Sec23/Sec24 trunk" evidence="5">
    <location>
        <begin position="414"/>
        <end position="542"/>
    </location>
</feature>
<evidence type="ECO:0000313" key="9">
    <source>
        <dbReference type="Proteomes" id="UP000198323"/>
    </source>
</evidence>
<feature type="compositionally biased region" description="Low complexity" evidence="4">
    <location>
        <begin position="244"/>
        <end position="254"/>
    </location>
</feature>
<dbReference type="Pfam" id="PF04815">
    <property type="entry name" value="Sec23_helical"/>
    <property type="match status" value="1"/>
</dbReference>
<keyword evidence="3" id="KW-0968">Cytoplasmic vesicle</keyword>
<dbReference type="InterPro" id="IPR029006">
    <property type="entry name" value="ADF-H/Gelsolin-like_dom_sf"/>
</dbReference>
<dbReference type="InterPro" id="IPR036175">
    <property type="entry name" value="Sec23/24_helical_dom_sf"/>
</dbReference>
<evidence type="ECO:0008006" key="10">
    <source>
        <dbReference type="Google" id="ProtNLM"/>
    </source>
</evidence>
<dbReference type="InterPro" id="IPR036465">
    <property type="entry name" value="vWFA_dom_sf"/>
</dbReference>
<evidence type="ECO:0000256" key="4">
    <source>
        <dbReference type="SAM" id="MobiDB-lite"/>
    </source>
</evidence>
<evidence type="ECO:0000256" key="2">
    <source>
        <dbReference type="ARBA" id="ARBA00004397"/>
    </source>
</evidence>
<reference evidence="8 9" key="1">
    <citation type="submission" date="2016-07" db="EMBL/GenBank/DDBJ databases">
        <title>Disparate Historic Effective Population Sizes Predicted by Modern Levels of Genome Diversity for the Scaled Quail (Callipepla squamata) and the Northern Bobwhite (Colinus virginianus): Inferences from First and Second Generation Draft Genome Assemblies for Sympatric New World Quail.</title>
        <authorList>
            <person name="Oldeschulte D.L."/>
            <person name="Halley Y.A."/>
            <person name="Bhattarai E.K."/>
            <person name="Brashear W.A."/>
            <person name="Hill J."/>
            <person name="Metz R.P."/>
            <person name="Johnson C.D."/>
            <person name="Rollins D."/>
            <person name="Peterson M.J."/>
            <person name="Bickhart D.M."/>
            <person name="Decker J.E."/>
            <person name="Seabury C.M."/>
        </authorList>
    </citation>
    <scope>NUCLEOTIDE SEQUENCE [LARGE SCALE GENOMIC DNA]</scope>
    <source>
        <strain evidence="8 9">Texas</strain>
        <tissue evidence="8">Leg muscle</tissue>
    </source>
</reference>
<dbReference type="Gene3D" id="1.20.120.730">
    <property type="entry name" value="Sec23/Sec24 helical domain"/>
    <property type="match status" value="1"/>
</dbReference>
<dbReference type="PANTHER" id="PTHR13803">
    <property type="entry name" value="SEC24-RELATED PROTEIN"/>
    <property type="match status" value="1"/>
</dbReference>
<gene>
    <name evidence="8" type="ORF">ASZ78_014368</name>
</gene>
<feature type="region of interest" description="Disordered" evidence="4">
    <location>
        <begin position="220"/>
        <end position="254"/>
    </location>
</feature>
<evidence type="ECO:0000313" key="8">
    <source>
        <dbReference type="EMBL" id="OXB68589.1"/>
    </source>
</evidence>
<dbReference type="InterPro" id="IPR006896">
    <property type="entry name" value="Sec23/24_trunk_dom"/>
</dbReference>
<accession>A0A226NN56</accession>
<dbReference type="GO" id="GO:0006886">
    <property type="term" value="P:intracellular protein transport"/>
    <property type="evidence" value="ECO:0007669"/>
    <property type="project" value="InterPro"/>
</dbReference>